<evidence type="ECO:0000313" key="1">
    <source>
        <dbReference type="EMBL" id="KAG5528778.1"/>
    </source>
</evidence>
<name>A0AAV6IMM6_9ERIC</name>
<protein>
    <submittedName>
        <fullName evidence="1">Uncharacterized protein</fullName>
    </submittedName>
</protein>
<organism evidence="1 2">
    <name type="scientific">Rhododendron griersonianum</name>
    <dbReference type="NCBI Taxonomy" id="479676"/>
    <lineage>
        <taxon>Eukaryota</taxon>
        <taxon>Viridiplantae</taxon>
        <taxon>Streptophyta</taxon>
        <taxon>Embryophyta</taxon>
        <taxon>Tracheophyta</taxon>
        <taxon>Spermatophyta</taxon>
        <taxon>Magnoliopsida</taxon>
        <taxon>eudicotyledons</taxon>
        <taxon>Gunneridae</taxon>
        <taxon>Pentapetalae</taxon>
        <taxon>asterids</taxon>
        <taxon>Ericales</taxon>
        <taxon>Ericaceae</taxon>
        <taxon>Ericoideae</taxon>
        <taxon>Rhodoreae</taxon>
        <taxon>Rhododendron</taxon>
    </lineage>
</organism>
<sequence length="71" mass="8008">MPIQVTPLLTHARASPNQLLKSAGAPFSVDIFVLSKPFRKPFLDFRPDPKIACRRDLRCDEIEIGECPVMN</sequence>
<dbReference type="Proteomes" id="UP000823749">
    <property type="component" value="Chromosome 10"/>
</dbReference>
<dbReference type="EMBL" id="JACTNZ010000010">
    <property type="protein sequence ID" value="KAG5528778.1"/>
    <property type="molecule type" value="Genomic_DNA"/>
</dbReference>
<accession>A0AAV6IMM6</accession>
<dbReference type="AlphaFoldDB" id="A0AAV6IMM6"/>
<gene>
    <name evidence="1" type="ORF">RHGRI_029441</name>
</gene>
<reference evidence="1" key="1">
    <citation type="submission" date="2020-08" db="EMBL/GenBank/DDBJ databases">
        <title>Plant Genome Project.</title>
        <authorList>
            <person name="Zhang R.-G."/>
        </authorList>
    </citation>
    <scope>NUCLEOTIDE SEQUENCE</scope>
    <source>
        <strain evidence="1">WSP0</strain>
        <tissue evidence="1">Leaf</tissue>
    </source>
</reference>
<evidence type="ECO:0000313" key="2">
    <source>
        <dbReference type="Proteomes" id="UP000823749"/>
    </source>
</evidence>
<comment type="caution">
    <text evidence="1">The sequence shown here is derived from an EMBL/GenBank/DDBJ whole genome shotgun (WGS) entry which is preliminary data.</text>
</comment>
<keyword evidence="2" id="KW-1185">Reference proteome</keyword>
<proteinExistence type="predicted"/>